<dbReference type="GO" id="GO:0005634">
    <property type="term" value="C:nucleus"/>
    <property type="evidence" value="ECO:0007669"/>
    <property type="project" value="UniProtKB-SubCell"/>
</dbReference>
<evidence type="ECO:0000256" key="5">
    <source>
        <dbReference type="ARBA" id="ARBA00023242"/>
    </source>
</evidence>
<dbReference type="SUPFAM" id="SSF140996">
    <property type="entry name" value="Hermes dimerisation domain"/>
    <property type="match status" value="1"/>
</dbReference>
<gene>
    <name evidence="6" type="ORF">APZ42_032035</name>
</gene>
<reference evidence="6 7" key="1">
    <citation type="submission" date="2016-03" db="EMBL/GenBank/DDBJ databases">
        <title>EvidentialGene: Evidence-directed Construction of Genes on Genomes.</title>
        <authorList>
            <person name="Gilbert D.G."/>
            <person name="Choi J.-H."/>
            <person name="Mockaitis K."/>
            <person name="Colbourne J."/>
            <person name="Pfrender M."/>
        </authorList>
    </citation>
    <scope>NUCLEOTIDE SEQUENCE [LARGE SCALE GENOMIC DNA]</scope>
    <source>
        <strain evidence="6 7">Xinb3</strain>
        <tissue evidence="6">Complete organism</tissue>
    </source>
</reference>
<keyword evidence="2" id="KW-0479">Metal-binding</keyword>
<dbReference type="PANTHER" id="PTHR46481">
    <property type="entry name" value="ZINC FINGER BED DOMAIN-CONTAINING PROTEIN 4"/>
    <property type="match status" value="1"/>
</dbReference>
<comment type="subcellular location">
    <subcellularLocation>
        <location evidence="1">Nucleus</location>
    </subcellularLocation>
</comment>
<evidence type="ECO:0000256" key="2">
    <source>
        <dbReference type="ARBA" id="ARBA00022723"/>
    </source>
</evidence>
<sequence>MHPLSMVEDEHFHAFVKAVDPRIALPCRKTLTRSLLPEMYAEAKAKLVTELSLANHISFIADCWTWLTNASYMTVTEHFINDQLKMVSRVLSTLVLEVSNTSENIAANLKSVIADWDVPEDKISGIVTDNTSNFKRAIANILKWKHIPCFAHTLSLAVKDAIHDNPEFYAILNKCRNIVTIFHHSGPATLKLNQLSSGRKSRLQQELPVRWNPTLIMIQSLLALQEPVTDTLKCTEFEHESSFSGFLSEFFAYRVELPGCSFEDRISFSESFVRRCRLCRKRVVVEMRNLTDANCQDGYDSVGKHFLNAISSDDIRALYDNRISQLNLNRSGRGRSASANYIIITSEYKKLPLLPSSKNTLKAWRSKQKDGILLPMIPVVKKYACIPATSVPSEQ</sequence>
<comment type="caution">
    <text evidence="6">The sequence shown here is derived from an EMBL/GenBank/DDBJ whole genome shotgun (WGS) entry which is preliminary data.</text>
</comment>
<evidence type="ECO:0000256" key="3">
    <source>
        <dbReference type="ARBA" id="ARBA00022771"/>
    </source>
</evidence>
<dbReference type="AlphaFoldDB" id="A0A164MBS5"/>
<dbReference type="OrthoDB" id="6369394at2759"/>
<keyword evidence="7" id="KW-1185">Reference proteome</keyword>
<dbReference type="PANTHER" id="PTHR46481:SF10">
    <property type="entry name" value="ZINC FINGER BED DOMAIN-CONTAINING PROTEIN 39"/>
    <property type="match status" value="1"/>
</dbReference>
<dbReference type="GO" id="GO:0008270">
    <property type="term" value="F:zinc ion binding"/>
    <property type="evidence" value="ECO:0007669"/>
    <property type="project" value="UniProtKB-KW"/>
</dbReference>
<keyword evidence="5" id="KW-0539">Nucleus</keyword>
<dbReference type="SUPFAM" id="SSF53098">
    <property type="entry name" value="Ribonuclease H-like"/>
    <property type="match status" value="1"/>
</dbReference>
<dbReference type="Proteomes" id="UP000076858">
    <property type="component" value="Unassembled WGS sequence"/>
</dbReference>
<keyword evidence="3" id="KW-0863">Zinc-finger</keyword>
<evidence type="ECO:0000256" key="4">
    <source>
        <dbReference type="ARBA" id="ARBA00022833"/>
    </source>
</evidence>
<name>A0A164MBS5_9CRUS</name>
<evidence type="ECO:0000313" key="7">
    <source>
        <dbReference type="Proteomes" id="UP000076858"/>
    </source>
</evidence>
<evidence type="ECO:0000313" key="6">
    <source>
        <dbReference type="EMBL" id="KZS04907.1"/>
    </source>
</evidence>
<organism evidence="6 7">
    <name type="scientific">Daphnia magna</name>
    <dbReference type="NCBI Taxonomy" id="35525"/>
    <lineage>
        <taxon>Eukaryota</taxon>
        <taxon>Metazoa</taxon>
        <taxon>Ecdysozoa</taxon>
        <taxon>Arthropoda</taxon>
        <taxon>Crustacea</taxon>
        <taxon>Branchiopoda</taxon>
        <taxon>Diplostraca</taxon>
        <taxon>Cladocera</taxon>
        <taxon>Anomopoda</taxon>
        <taxon>Daphniidae</taxon>
        <taxon>Daphnia</taxon>
    </lineage>
</organism>
<dbReference type="InterPro" id="IPR012337">
    <property type="entry name" value="RNaseH-like_sf"/>
</dbReference>
<dbReference type="InterPro" id="IPR052035">
    <property type="entry name" value="ZnF_BED_domain_contain"/>
</dbReference>
<evidence type="ECO:0000256" key="1">
    <source>
        <dbReference type="ARBA" id="ARBA00004123"/>
    </source>
</evidence>
<keyword evidence="4" id="KW-0862">Zinc</keyword>
<accession>A0A164MBS5</accession>
<dbReference type="STRING" id="35525.A0A164MBS5"/>
<proteinExistence type="predicted"/>
<dbReference type="EMBL" id="LRGB01003030">
    <property type="protein sequence ID" value="KZS04907.1"/>
    <property type="molecule type" value="Genomic_DNA"/>
</dbReference>
<protein>
    <submittedName>
        <fullName evidence="6">Uncharacterized protein</fullName>
    </submittedName>
</protein>